<organism evidence="1 2">
    <name type="scientific">Austropuccinia psidii MF-1</name>
    <dbReference type="NCBI Taxonomy" id="1389203"/>
    <lineage>
        <taxon>Eukaryota</taxon>
        <taxon>Fungi</taxon>
        <taxon>Dikarya</taxon>
        <taxon>Basidiomycota</taxon>
        <taxon>Pucciniomycotina</taxon>
        <taxon>Pucciniomycetes</taxon>
        <taxon>Pucciniales</taxon>
        <taxon>Sphaerophragmiaceae</taxon>
        <taxon>Austropuccinia</taxon>
    </lineage>
</organism>
<proteinExistence type="predicted"/>
<sequence length="98" mass="11281">MHPVLKVAGVVHIWYYITLCTIFAQQFNGDVFRTKFNVSKSRTQSPMPILKEDSAAHQAGNPWQLSEDYSRTPTTWLCRSRVGNHSRTIPRDILRGYS</sequence>
<accession>A0A9Q3K862</accession>
<reference evidence="1" key="1">
    <citation type="submission" date="2021-03" db="EMBL/GenBank/DDBJ databases">
        <title>Draft genome sequence of rust myrtle Austropuccinia psidii MF-1, a brazilian biotype.</title>
        <authorList>
            <person name="Quecine M.C."/>
            <person name="Pachon D.M.R."/>
            <person name="Bonatelli M.L."/>
            <person name="Correr F.H."/>
            <person name="Franceschini L.M."/>
            <person name="Leite T.F."/>
            <person name="Margarido G.R.A."/>
            <person name="Almeida C.A."/>
            <person name="Ferrarezi J.A."/>
            <person name="Labate C.A."/>
        </authorList>
    </citation>
    <scope>NUCLEOTIDE SEQUENCE</scope>
    <source>
        <strain evidence="1">MF-1</strain>
    </source>
</reference>
<gene>
    <name evidence="1" type="ORF">O181_114614</name>
</gene>
<evidence type="ECO:0000313" key="1">
    <source>
        <dbReference type="EMBL" id="MBW0574899.1"/>
    </source>
</evidence>
<dbReference type="Proteomes" id="UP000765509">
    <property type="component" value="Unassembled WGS sequence"/>
</dbReference>
<name>A0A9Q3K862_9BASI</name>
<protein>
    <submittedName>
        <fullName evidence="1">Uncharacterized protein</fullName>
    </submittedName>
</protein>
<dbReference type="AlphaFoldDB" id="A0A9Q3K862"/>
<keyword evidence="2" id="KW-1185">Reference proteome</keyword>
<evidence type="ECO:0000313" key="2">
    <source>
        <dbReference type="Proteomes" id="UP000765509"/>
    </source>
</evidence>
<comment type="caution">
    <text evidence="1">The sequence shown here is derived from an EMBL/GenBank/DDBJ whole genome shotgun (WGS) entry which is preliminary data.</text>
</comment>
<dbReference type="EMBL" id="AVOT02095166">
    <property type="protein sequence ID" value="MBW0574899.1"/>
    <property type="molecule type" value="Genomic_DNA"/>
</dbReference>